<proteinExistence type="predicted"/>
<comment type="caution">
    <text evidence="1">The sequence shown here is derived from an EMBL/GenBank/DDBJ whole genome shotgun (WGS) entry which is preliminary data.</text>
</comment>
<evidence type="ECO:0000313" key="2">
    <source>
        <dbReference type="Proteomes" id="UP000014962"/>
    </source>
</evidence>
<dbReference type="STRING" id="641526.ADIWIN_3490"/>
<accession>S7WV67</accession>
<gene>
    <name evidence="1" type="ORF">ADIWIN_3490</name>
</gene>
<dbReference type="AlphaFoldDB" id="S7WV67"/>
<protein>
    <submittedName>
        <fullName evidence="1">Uncharacterized protein</fullName>
    </submittedName>
</protein>
<keyword evidence="2" id="KW-1185">Reference proteome</keyword>
<organism evidence="1 2">
    <name type="scientific">Winogradskyella psychrotolerans RS-3</name>
    <dbReference type="NCBI Taxonomy" id="641526"/>
    <lineage>
        <taxon>Bacteria</taxon>
        <taxon>Pseudomonadati</taxon>
        <taxon>Bacteroidota</taxon>
        <taxon>Flavobacteriia</taxon>
        <taxon>Flavobacteriales</taxon>
        <taxon>Flavobacteriaceae</taxon>
        <taxon>Winogradskyella</taxon>
    </lineage>
</organism>
<name>S7WV67_9FLAO</name>
<sequence length="78" mass="9105">MILLFIGSFAFIGCADDEDPCDVKHVIINGECVPDYIFPDNQTIQNGYKYYHQEFGVIIYKDGNWVDEWDHIIDDLKM</sequence>
<reference evidence="1 2" key="1">
    <citation type="journal article" date="2013" name="Genome Announc.">
        <title>Draft Genome Sequence of Winogradskyella psychrotolerans RS-3T, Isolated from the Marine Transect of Kongsfjorden, Ny-Alesund, Svalbard, Arctic Ocean.</title>
        <authorList>
            <person name="Kumar Pinnaka A."/>
            <person name="Ara S."/>
            <person name="Singh A."/>
            <person name="Shivaji S."/>
        </authorList>
    </citation>
    <scope>NUCLEOTIDE SEQUENCE [LARGE SCALE GENOMIC DNA]</scope>
    <source>
        <strain evidence="1 2">RS-3</strain>
    </source>
</reference>
<dbReference type="EMBL" id="ATMR01000180">
    <property type="protein sequence ID" value="EPR70629.1"/>
    <property type="molecule type" value="Genomic_DNA"/>
</dbReference>
<evidence type="ECO:0000313" key="1">
    <source>
        <dbReference type="EMBL" id="EPR70629.1"/>
    </source>
</evidence>
<dbReference type="Proteomes" id="UP000014962">
    <property type="component" value="Unassembled WGS sequence"/>
</dbReference>